<gene>
    <name evidence="2" type="ORF">CLPUN_46070</name>
</gene>
<keyword evidence="3" id="KW-1185">Reference proteome</keyword>
<feature type="region of interest" description="Disordered" evidence="1">
    <location>
        <begin position="482"/>
        <end position="513"/>
    </location>
</feature>
<feature type="compositionally biased region" description="Polar residues" evidence="1">
    <location>
        <begin position="482"/>
        <end position="505"/>
    </location>
</feature>
<evidence type="ECO:0008006" key="4">
    <source>
        <dbReference type="Google" id="ProtNLM"/>
    </source>
</evidence>
<dbReference type="RefSeq" id="WP_077849530.1">
    <property type="nucleotide sequence ID" value="NZ_LZZM01000219.1"/>
</dbReference>
<dbReference type="OrthoDB" id="1879519at2"/>
<comment type="caution">
    <text evidence="2">The sequence shown here is derived from an EMBL/GenBank/DDBJ whole genome shotgun (WGS) entry which is preliminary data.</text>
</comment>
<protein>
    <recommendedName>
        <fullName evidence="4">Phage portal protein, SPP1 Gp6-like</fullName>
    </recommendedName>
</protein>
<name>A0A1S8T5L4_9CLOT</name>
<proteinExistence type="predicted"/>
<dbReference type="AlphaFoldDB" id="A0A1S8T5L4"/>
<organism evidence="2 3">
    <name type="scientific">Clostridium puniceum</name>
    <dbReference type="NCBI Taxonomy" id="29367"/>
    <lineage>
        <taxon>Bacteria</taxon>
        <taxon>Bacillati</taxon>
        <taxon>Bacillota</taxon>
        <taxon>Clostridia</taxon>
        <taxon>Eubacteriales</taxon>
        <taxon>Clostridiaceae</taxon>
        <taxon>Clostridium</taxon>
    </lineage>
</organism>
<sequence>MYFNYSNSNNNTIKNTLLKLTDIEKHERGIVRKDYIFYKGKCIGPIDQVGEDKALLGQNWETNDNCDYKPTQDIRNKVKPLLRKQARWMFGVEPTIKFKADNKDDKEKCEQLRKFIDDILDNNNFWPTTKKAFLEATIKKRVLLRVEANPNSPLVIKYESIENFYYKEKNGKLLYITFFEEDEENVYKDSDTEKIYYIHTYYYKFSENKERQAWYKREIYFNTELQKDLTKEVDTGFTSIPCWLIKNGGELNDNFGESDVNELMDTQTQYNKTISDFRDALRFQMFGAEVVIDGNESDVNKFTIAPGALHAVKTRDDIGESKQAQVQRLEYNMGNSAAVESYLNRTESDMNFTMDMPRLADLNNIPSAKAMSYLYNDLIARCEEKWNDWAPAFLGLFDFIKEVALVCYQGSYNKEWNQLKYSTLFEHNYPLPSDEEDKKNLAMKEVESGVKSHRSYIKDFTETENAEDEWNEILEEKTQIANAQDSFTEGLNTELDNTKINNQENLDNDISGE</sequence>
<dbReference type="Proteomes" id="UP000190890">
    <property type="component" value="Unassembled WGS sequence"/>
</dbReference>
<evidence type="ECO:0000313" key="3">
    <source>
        <dbReference type="Proteomes" id="UP000190890"/>
    </source>
</evidence>
<dbReference type="InterPro" id="IPR021145">
    <property type="entry name" value="Portal_protein_SPP1_Gp6-like"/>
</dbReference>
<accession>A0A1S8T5L4</accession>
<dbReference type="Pfam" id="PF05133">
    <property type="entry name" value="SPP1_portal"/>
    <property type="match status" value="1"/>
</dbReference>
<evidence type="ECO:0000313" key="2">
    <source>
        <dbReference type="EMBL" id="OOM72904.1"/>
    </source>
</evidence>
<reference evidence="2 3" key="1">
    <citation type="submission" date="2016-05" db="EMBL/GenBank/DDBJ databases">
        <title>Microbial solvent formation.</title>
        <authorList>
            <person name="Poehlein A."/>
            <person name="Montoya Solano J.D."/>
            <person name="Flitsch S."/>
            <person name="Krabben P."/>
            <person name="Duerre P."/>
            <person name="Daniel R."/>
        </authorList>
    </citation>
    <scope>NUCLEOTIDE SEQUENCE [LARGE SCALE GENOMIC DNA]</scope>
    <source>
        <strain evidence="2 3">DSM 2619</strain>
    </source>
</reference>
<evidence type="ECO:0000256" key="1">
    <source>
        <dbReference type="SAM" id="MobiDB-lite"/>
    </source>
</evidence>
<dbReference type="STRING" id="29367.CLPUN_46070"/>
<dbReference type="EMBL" id="LZZM01000219">
    <property type="protein sequence ID" value="OOM72904.1"/>
    <property type="molecule type" value="Genomic_DNA"/>
</dbReference>